<sequence length="103" mass="11869">MEIWFESLRKDILVPRGTQIPYSAAVNLVAGLGVSKESQSSNFLLFKKIERPLSKTGRPKKKGSLKKHYKKSLSQALLVNYTYRNMELKQLNYETPIAYDFNN</sequence>
<proteinExistence type="predicted"/>
<accession>A0ACC0BG60</accession>
<keyword evidence="2" id="KW-1185">Reference proteome</keyword>
<dbReference type="EMBL" id="CM044703">
    <property type="protein sequence ID" value="KAI5671660.1"/>
    <property type="molecule type" value="Genomic_DNA"/>
</dbReference>
<protein>
    <submittedName>
        <fullName evidence="1">Uncharacterized protein</fullName>
    </submittedName>
</protein>
<reference evidence="2" key="1">
    <citation type="journal article" date="2023" name="Nat. Plants">
        <title>Single-cell RNA sequencing provides a high-resolution roadmap for understanding the multicellular compartmentation of specialized metabolism.</title>
        <authorList>
            <person name="Sun S."/>
            <person name="Shen X."/>
            <person name="Li Y."/>
            <person name="Li Y."/>
            <person name="Wang S."/>
            <person name="Li R."/>
            <person name="Zhang H."/>
            <person name="Shen G."/>
            <person name="Guo B."/>
            <person name="Wei J."/>
            <person name="Xu J."/>
            <person name="St-Pierre B."/>
            <person name="Chen S."/>
            <person name="Sun C."/>
        </authorList>
    </citation>
    <scope>NUCLEOTIDE SEQUENCE [LARGE SCALE GENOMIC DNA]</scope>
</reference>
<evidence type="ECO:0000313" key="2">
    <source>
        <dbReference type="Proteomes" id="UP001060085"/>
    </source>
</evidence>
<gene>
    <name evidence="1" type="ORF">M9H77_12024</name>
</gene>
<evidence type="ECO:0000313" key="1">
    <source>
        <dbReference type="EMBL" id="KAI5671660.1"/>
    </source>
</evidence>
<comment type="caution">
    <text evidence="1">The sequence shown here is derived from an EMBL/GenBank/DDBJ whole genome shotgun (WGS) entry which is preliminary data.</text>
</comment>
<organism evidence="1 2">
    <name type="scientific">Catharanthus roseus</name>
    <name type="common">Madagascar periwinkle</name>
    <name type="synonym">Vinca rosea</name>
    <dbReference type="NCBI Taxonomy" id="4058"/>
    <lineage>
        <taxon>Eukaryota</taxon>
        <taxon>Viridiplantae</taxon>
        <taxon>Streptophyta</taxon>
        <taxon>Embryophyta</taxon>
        <taxon>Tracheophyta</taxon>
        <taxon>Spermatophyta</taxon>
        <taxon>Magnoliopsida</taxon>
        <taxon>eudicotyledons</taxon>
        <taxon>Gunneridae</taxon>
        <taxon>Pentapetalae</taxon>
        <taxon>asterids</taxon>
        <taxon>lamiids</taxon>
        <taxon>Gentianales</taxon>
        <taxon>Apocynaceae</taxon>
        <taxon>Rauvolfioideae</taxon>
        <taxon>Vinceae</taxon>
        <taxon>Catharanthinae</taxon>
        <taxon>Catharanthus</taxon>
    </lineage>
</organism>
<name>A0ACC0BG60_CATRO</name>
<dbReference type="Proteomes" id="UP001060085">
    <property type="component" value="Linkage Group LG03"/>
</dbReference>